<sequence>MANNNQVREIEERDDDFEDFGGFEAADPVPDMPAAQAQAAASPWAVFNSGNAPGRPDLLCAQNQFPNYLDPSGIAGPGEGAGPDMNLNNGTGNPPDLPHADLLSGQLLGNQARIAENVLDGTLNAGAGASGFHNGPNLISGRLPDIGLGTNENRMFHQVNGLERLAGDMSLEDQASRPLLDHPNNLIDAAAQPVDRGVADPHIMLQDGAVAEIHAGGDQPALNAVEADVAREQRSMVVEAVEEATEGGGARKNALQQRITALTEENSRLEEELRRCREELAAQNSRVQEMETRHGAQLEDVRRAGHDTLAVVVEQYKEQSKAVVLEQQEEARRQVAEVVREQMRAFQDMLHAQHENDEQRKKEDKAKWEREIAQALEQSRQEQENKFQAFLAEEGEKQKKATEQALEEERTASQNRFQEAIVAEVERGRVRLEEARAEASERLSEERRNHETELAVVREEEKRLAQEQMTQLANEERERSREITREAMEASRLESQAYIQEQRQADSRVRQRHLISLDLFLESSRQQIALLMESERHQAPSAEPLSSQLSTTGSASASSTFRNDSDKGASSSGNKDSQGS</sequence>
<dbReference type="EMBL" id="JAWDGP010005687">
    <property type="protein sequence ID" value="KAK3753852.1"/>
    <property type="molecule type" value="Genomic_DNA"/>
</dbReference>
<organism evidence="3 4">
    <name type="scientific">Elysia crispata</name>
    <name type="common">lettuce slug</name>
    <dbReference type="NCBI Taxonomy" id="231223"/>
    <lineage>
        <taxon>Eukaryota</taxon>
        <taxon>Metazoa</taxon>
        <taxon>Spiralia</taxon>
        <taxon>Lophotrochozoa</taxon>
        <taxon>Mollusca</taxon>
        <taxon>Gastropoda</taxon>
        <taxon>Heterobranchia</taxon>
        <taxon>Euthyneura</taxon>
        <taxon>Panpulmonata</taxon>
        <taxon>Sacoglossa</taxon>
        <taxon>Placobranchoidea</taxon>
        <taxon>Plakobranchidae</taxon>
        <taxon>Elysia</taxon>
    </lineage>
</organism>
<dbReference type="PANTHER" id="PTHR35072">
    <property type="entry name" value="COILED-COIL DOMAIN-CONTAINING PROTEIN 91"/>
    <property type="match status" value="1"/>
</dbReference>
<dbReference type="AlphaFoldDB" id="A0AAE1D397"/>
<evidence type="ECO:0000256" key="2">
    <source>
        <dbReference type="SAM" id="MobiDB-lite"/>
    </source>
</evidence>
<feature type="compositionally biased region" description="Low complexity" evidence="2">
    <location>
        <begin position="22"/>
        <end position="41"/>
    </location>
</feature>
<accession>A0AAE1D397</accession>
<dbReference type="Proteomes" id="UP001283361">
    <property type="component" value="Unassembled WGS sequence"/>
</dbReference>
<feature type="region of interest" description="Disordered" evidence="2">
    <location>
        <begin position="70"/>
        <end position="93"/>
    </location>
</feature>
<evidence type="ECO:0000256" key="1">
    <source>
        <dbReference type="SAM" id="Coils"/>
    </source>
</evidence>
<protein>
    <submittedName>
        <fullName evidence="3">Uncharacterized protein</fullName>
    </submittedName>
</protein>
<gene>
    <name evidence="3" type="ORF">RRG08_006239</name>
</gene>
<feature type="region of interest" description="Disordered" evidence="2">
    <location>
        <begin position="532"/>
        <end position="580"/>
    </location>
</feature>
<dbReference type="GO" id="GO:0005802">
    <property type="term" value="C:trans-Golgi network"/>
    <property type="evidence" value="ECO:0007669"/>
    <property type="project" value="TreeGrafter"/>
</dbReference>
<keyword evidence="1" id="KW-0175">Coiled coil</keyword>
<feature type="coiled-coil region" evidence="1">
    <location>
        <begin position="252"/>
        <end position="293"/>
    </location>
</feature>
<keyword evidence="4" id="KW-1185">Reference proteome</keyword>
<feature type="compositionally biased region" description="Acidic residues" evidence="2">
    <location>
        <begin position="12"/>
        <end position="21"/>
    </location>
</feature>
<dbReference type="GO" id="GO:0090160">
    <property type="term" value="P:Golgi to lysosome transport"/>
    <property type="evidence" value="ECO:0007669"/>
    <property type="project" value="TreeGrafter"/>
</dbReference>
<evidence type="ECO:0000313" key="4">
    <source>
        <dbReference type="Proteomes" id="UP001283361"/>
    </source>
</evidence>
<reference evidence="3" key="1">
    <citation type="journal article" date="2023" name="G3 (Bethesda)">
        <title>A reference genome for the long-term kleptoplast-retaining sea slug Elysia crispata morphotype clarki.</title>
        <authorList>
            <person name="Eastman K.E."/>
            <person name="Pendleton A.L."/>
            <person name="Shaikh M.A."/>
            <person name="Suttiyut T."/>
            <person name="Ogas R."/>
            <person name="Tomko P."/>
            <person name="Gavelis G."/>
            <person name="Widhalm J.R."/>
            <person name="Wisecaver J.H."/>
        </authorList>
    </citation>
    <scope>NUCLEOTIDE SEQUENCE</scope>
    <source>
        <strain evidence="3">ECLA1</strain>
    </source>
</reference>
<feature type="compositionally biased region" description="Polar residues" evidence="2">
    <location>
        <begin position="568"/>
        <end position="580"/>
    </location>
</feature>
<feature type="region of interest" description="Disordered" evidence="2">
    <location>
        <begin position="1"/>
        <end position="41"/>
    </location>
</feature>
<feature type="coiled-coil region" evidence="1">
    <location>
        <begin position="351"/>
        <end position="478"/>
    </location>
</feature>
<dbReference type="InterPro" id="IPR034592">
    <property type="entry name" value="CCDC91"/>
</dbReference>
<comment type="caution">
    <text evidence="3">The sequence shown here is derived from an EMBL/GenBank/DDBJ whole genome shotgun (WGS) entry which is preliminary data.</text>
</comment>
<name>A0AAE1D397_9GAST</name>
<dbReference type="PANTHER" id="PTHR35072:SF1">
    <property type="entry name" value="COILED-COIL DOMAIN-CONTAINING PROTEIN 91"/>
    <property type="match status" value="1"/>
</dbReference>
<proteinExistence type="predicted"/>
<feature type="compositionally biased region" description="Low complexity" evidence="2">
    <location>
        <begin position="545"/>
        <end position="560"/>
    </location>
</feature>
<evidence type="ECO:0000313" key="3">
    <source>
        <dbReference type="EMBL" id="KAK3753852.1"/>
    </source>
</evidence>
<dbReference type="GO" id="GO:0005829">
    <property type="term" value="C:cytosol"/>
    <property type="evidence" value="ECO:0007669"/>
    <property type="project" value="GOC"/>
</dbReference>